<dbReference type="Pfam" id="PF04961">
    <property type="entry name" value="FTCD_C"/>
    <property type="match status" value="1"/>
</dbReference>
<dbReference type="EMBL" id="JAAGME010001724">
    <property type="protein sequence ID" value="NEB73423.1"/>
    <property type="molecule type" value="Genomic_DNA"/>
</dbReference>
<dbReference type="InterPro" id="IPR036178">
    <property type="entry name" value="Formintransfe-cycloase-like_sf"/>
</dbReference>
<gene>
    <name evidence="2" type="ORF">ABR748_12035</name>
    <name evidence="3" type="ORF">G3I39_41155</name>
</gene>
<dbReference type="AlphaFoldDB" id="A0A6N9VL30"/>
<dbReference type="Proteomes" id="UP001456562">
    <property type="component" value="Unassembled WGS sequence"/>
</dbReference>
<evidence type="ECO:0000313" key="3">
    <source>
        <dbReference type="EMBL" id="NEB73423.1"/>
    </source>
</evidence>
<dbReference type="InterPro" id="IPR007044">
    <property type="entry name" value="Cyclodeamin/CycHdrlase"/>
</dbReference>
<dbReference type="EMBL" id="JBEJUE010000008">
    <property type="protein sequence ID" value="MER0424941.1"/>
    <property type="molecule type" value="Genomic_DNA"/>
</dbReference>
<keyword evidence="5" id="KW-1185">Reference proteome</keyword>
<evidence type="ECO:0000313" key="4">
    <source>
        <dbReference type="Proteomes" id="UP000471648"/>
    </source>
</evidence>
<accession>A0A6N9VL30</accession>
<dbReference type="SUPFAM" id="SSF101262">
    <property type="entry name" value="Methenyltetrahydrofolate cyclohydrolase-like"/>
    <property type="match status" value="1"/>
</dbReference>
<dbReference type="GO" id="GO:0016787">
    <property type="term" value="F:hydrolase activity"/>
    <property type="evidence" value="ECO:0007669"/>
    <property type="project" value="UniProtKB-KW"/>
</dbReference>
<dbReference type="Proteomes" id="UP000471648">
    <property type="component" value="Unassembled WGS sequence"/>
</dbReference>
<feature type="domain" description="Cyclodeaminase/cyclohydrolase" evidence="1">
    <location>
        <begin position="6"/>
        <end position="183"/>
    </location>
</feature>
<name>A0A6N9VL30_STRMI</name>
<reference evidence="3 4" key="1">
    <citation type="submission" date="2020-01" db="EMBL/GenBank/DDBJ databases">
        <title>Insect and environment-associated Actinomycetes.</title>
        <authorList>
            <person name="Currrie C."/>
            <person name="Chevrette M."/>
            <person name="Carlson C."/>
            <person name="Stubbendieck R."/>
            <person name="Wendt-Pienkowski E."/>
        </authorList>
    </citation>
    <scope>NUCLEOTIDE SEQUENCE [LARGE SCALE GENOMIC DNA]</scope>
    <source>
        <strain evidence="3 4">SID14438</strain>
    </source>
</reference>
<reference evidence="2 5" key="2">
    <citation type="submission" date="2024-01" db="EMBL/GenBank/DDBJ databases">
        <title>Metagenomic exploration of the rhizosphere soil microbial community and their significance in facilitating the development of wild simulated ginseng.</title>
        <authorList>
            <person name="Huang J."/>
        </authorList>
    </citation>
    <scope>NUCLEOTIDE SEQUENCE [LARGE SCALE GENOMIC DNA]</scope>
    <source>
        <strain evidence="2 5">WY141</strain>
    </source>
</reference>
<evidence type="ECO:0000313" key="2">
    <source>
        <dbReference type="EMBL" id="MER0424941.1"/>
    </source>
</evidence>
<evidence type="ECO:0000259" key="1">
    <source>
        <dbReference type="Pfam" id="PF04961"/>
    </source>
</evidence>
<organism evidence="3 4">
    <name type="scientific">Streptomyces microflavus</name>
    <name type="common">Streptomyces lipmanii</name>
    <dbReference type="NCBI Taxonomy" id="1919"/>
    <lineage>
        <taxon>Bacteria</taxon>
        <taxon>Bacillati</taxon>
        <taxon>Actinomycetota</taxon>
        <taxon>Actinomycetes</taxon>
        <taxon>Kitasatosporales</taxon>
        <taxon>Streptomycetaceae</taxon>
        <taxon>Streptomyces</taxon>
    </lineage>
</organism>
<protein>
    <submittedName>
        <fullName evidence="3">Cyclodeaminase/cyclohydrolase family protein</fullName>
    </submittedName>
</protein>
<dbReference type="Gene3D" id="1.20.120.680">
    <property type="entry name" value="Formiminotetrahydrofolate cyclodeaminase monomer, up-and-down helical bundle"/>
    <property type="match status" value="1"/>
</dbReference>
<evidence type="ECO:0000313" key="5">
    <source>
        <dbReference type="Proteomes" id="UP001456562"/>
    </source>
</evidence>
<proteinExistence type="predicted"/>
<sequence>MQTDTVGGWLDELASESSTPGGGAAAAMNAAVGAALISMVCNLTIGRPKYASYESELTQALSEAEELRSAAVRLAGDDAEAFGAVIAAYKLAKTTEAEKQARTAAIQHALVGAADVPLRTAELAAQVIALSRRILPGSNTNVLSDVAVAASSAQAALTAAAVNVEVNLAALADERQREVVRGRLSTALTSATEAEAVVAEVRERIAK</sequence>
<keyword evidence="3" id="KW-0378">Hydrolase</keyword>
<dbReference type="RefSeq" id="WP_164359341.1">
    <property type="nucleotide sequence ID" value="NZ_JAAGME010001724.1"/>
</dbReference>
<comment type="caution">
    <text evidence="3">The sequence shown here is derived from an EMBL/GenBank/DDBJ whole genome shotgun (WGS) entry which is preliminary data.</text>
</comment>